<evidence type="ECO:0000256" key="1">
    <source>
        <dbReference type="SAM" id="MobiDB-lite"/>
    </source>
</evidence>
<comment type="caution">
    <text evidence="2">The sequence shown here is derived from an EMBL/GenBank/DDBJ whole genome shotgun (WGS) entry which is preliminary data.</text>
</comment>
<gene>
    <name evidence="2" type="ORF">HF325_001941</name>
</gene>
<keyword evidence="3" id="KW-1185">Reference proteome</keyword>
<proteinExistence type="predicted"/>
<protein>
    <submittedName>
        <fullName evidence="2">Uncharacterized protein</fullName>
    </submittedName>
</protein>
<organism evidence="2 3">
    <name type="scientific">Metschnikowia pulcherrima</name>
    <dbReference type="NCBI Taxonomy" id="27326"/>
    <lineage>
        <taxon>Eukaryota</taxon>
        <taxon>Fungi</taxon>
        <taxon>Dikarya</taxon>
        <taxon>Ascomycota</taxon>
        <taxon>Saccharomycotina</taxon>
        <taxon>Pichiomycetes</taxon>
        <taxon>Metschnikowiaceae</taxon>
        <taxon>Metschnikowia</taxon>
    </lineage>
</organism>
<evidence type="ECO:0000313" key="2">
    <source>
        <dbReference type="EMBL" id="KAF8004493.1"/>
    </source>
</evidence>
<feature type="region of interest" description="Disordered" evidence="1">
    <location>
        <begin position="1"/>
        <end position="28"/>
    </location>
</feature>
<reference evidence="2" key="1">
    <citation type="submission" date="2020-10" db="EMBL/GenBank/DDBJ databases">
        <title>The Whole-Genome Sequence of Metschnikowia persimmonesis, a Novel Endophytic Yeast Species Isolated from Medicinal Plant Diospyros kaki Thumb.</title>
        <authorList>
            <person name="Rahmat E."/>
            <person name="Kang Y."/>
        </authorList>
    </citation>
    <scope>NUCLEOTIDE SEQUENCE</scope>
    <source>
        <strain evidence="2">KIOM G15050</strain>
    </source>
</reference>
<evidence type="ECO:0000313" key="3">
    <source>
        <dbReference type="Proteomes" id="UP000649328"/>
    </source>
</evidence>
<dbReference type="AlphaFoldDB" id="A0A8H7GZA9"/>
<name>A0A8H7GZA9_9ASCO</name>
<dbReference type="EMBL" id="JACBPP010000002">
    <property type="protein sequence ID" value="KAF8004493.1"/>
    <property type="molecule type" value="Genomic_DNA"/>
</dbReference>
<feature type="compositionally biased region" description="Polar residues" evidence="1">
    <location>
        <begin position="16"/>
        <end position="28"/>
    </location>
</feature>
<dbReference type="Proteomes" id="UP000649328">
    <property type="component" value="Unassembled WGS sequence"/>
</dbReference>
<sequence>MLGHTENQGGHKRKPPQSSSNSYFQHNRSDNCNNVLDYDNPEKLFPYAGIPDLTRICLHEICSATDLHEFCPGEHFTSNKPRNSKVETQFTYEKWDRRLPLLPSSLDPSQCVLSFVIVVSTDFRE</sequence>
<accession>A0A8H7GZA9</accession>